<evidence type="ECO:0000259" key="9">
    <source>
        <dbReference type="PROSITE" id="PS50011"/>
    </source>
</evidence>
<dbReference type="EMBL" id="JASSZA010000001">
    <property type="protein sequence ID" value="KAK2119567.1"/>
    <property type="molecule type" value="Genomic_DNA"/>
</dbReference>
<keyword evidence="12" id="KW-0812">Transmembrane</keyword>
<keyword evidence="12" id="KW-0472">Membrane</keyword>
<evidence type="ECO:0000256" key="6">
    <source>
        <dbReference type="ARBA" id="ARBA00023157"/>
    </source>
</evidence>
<feature type="compositionally biased region" description="Low complexity" evidence="8">
    <location>
        <begin position="499"/>
        <end position="525"/>
    </location>
</feature>
<comment type="subcellular location">
    <subcellularLocation>
        <location evidence="1">Membrane</location>
        <topology evidence="1">Single-pass type I membrane protein</topology>
    </subcellularLocation>
</comment>
<evidence type="ECO:0000259" key="10">
    <source>
        <dbReference type="PROSITE" id="PS50038"/>
    </source>
</evidence>
<accession>A0ABQ9WD39</accession>
<dbReference type="SUPFAM" id="SSF56112">
    <property type="entry name" value="Protein kinase-like (PK-like)"/>
    <property type="match status" value="1"/>
</dbReference>
<comment type="caution">
    <text evidence="12">The sequence shown here is derived from an EMBL/GenBank/DDBJ whole genome shotgun (WGS) entry which is preliminary data.</text>
</comment>
<evidence type="ECO:0000313" key="12">
    <source>
        <dbReference type="EMBL" id="KAK2119567.1"/>
    </source>
</evidence>
<dbReference type="PROSITE" id="PS00109">
    <property type="entry name" value="PROTEIN_KINASE_TYR"/>
    <property type="match status" value="1"/>
</dbReference>
<reference evidence="12 13" key="1">
    <citation type="submission" date="2023-05" db="EMBL/GenBank/DDBJ databases">
        <title>B98-5 Cell Line De Novo Hybrid Assembly: An Optical Mapping Approach.</title>
        <authorList>
            <person name="Kananen K."/>
            <person name="Auerbach J.A."/>
            <person name="Kautto E."/>
            <person name="Blachly J.S."/>
        </authorList>
    </citation>
    <scope>NUCLEOTIDE SEQUENCE [LARGE SCALE GENOMIC DNA]</scope>
    <source>
        <strain evidence="12">B95-8</strain>
        <tissue evidence="12">Cell line</tissue>
    </source>
</reference>
<dbReference type="PRINTS" id="PR00018">
    <property type="entry name" value="KRINGLE"/>
</dbReference>
<gene>
    <name evidence="12" type="primary">ROR2_2</name>
    <name evidence="12" type="ORF">P7K49_000953</name>
</gene>
<dbReference type="InterPro" id="IPR013806">
    <property type="entry name" value="Kringle-like"/>
</dbReference>
<dbReference type="PROSITE" id="PS50038">
    <property type="entry name" value="FZ"/>
    <property type="match status" value="1"/>
</dbReference>
<dbReference type="PANTHER" id="PTHR24416">
    <property type="entry name" value="TYROSINE-PROTEIN KINASE RECEPTOR"/>
    <property type="match status" value="1"/>
</dbReference>
<dbReference type="InterPro" id="IPR008266">
    <property type="entry name" value="Tyr_kinase_AS"/>
</dbReference>
<evidence type="ECO:0000256" key="4">
    <source>
        <dbReference type="ARBA" id="ARBA00022741"/>
    </source>
</evidence>
<feature type="domain" description="Kringle" evidence="11">
    <location>
        <begin position="128"/>
        <end position="207"/>
    </location>
</feature>
<evidence type="ECO:0000256" key="1">
    <source>
        <dbReference type="ARBA" id="ARBA00004479"/>
    </source>
</evidence>
<dbReference type="InterPro" id="IPR020067">
    <property type="entry name" value="Frizzled_dom"/>
</dbReference>
<evidence type="ECO:0000313" key="13">
    <source>
        <dbReference type="Proteomes" id="UP001266305"/>
    </source>
</evidence>
<keyword evidence="13" id="KW-1185">Reference proteome</keyword>
<keyword evidence="2" id="KW-0597">Phosphoprotein</keyword>
<dbReference type="InterPro" id="IPR038178">
    <property type="entry name" value="Kringle_sf"/>
</dbReference>
<evidence type="ECO:0000256" key="3">
    <source>
        <dbReference type="ARBA" id="ARBA00022572"/>
    </source>
</evidence>
<evidence type="ECO:0000256" key="5">
    <source>
        <dbReference type="ARBA" id="ARBA00022840"/>
    </source>
</evidence>
<keyword evidence="4" id="KW-0547">Nucleotide-binding</keyword>
<dbReference type="InterPro" id="IPR000001">
    <property type="entry name" value="Kringle"/>
</dbReference>
<dbReference type="InterPro" id="IPR050122">
    <property type="entry name" value="RTK"/>
</dbReference>
<dbReference type="Pfam" id="PF07714">
    <property type="entry name" value="PK_Tyr_Ser-Thr"/>
    <property type="match status" value="1"/>
</dbReference>
<dbReference type="SMART" id="SM00130">
    <property type="entry name" value="KR"/>
    <property type="match status" value="1"/>
</dbReference>
<dbReference type="InterPro" id="IPR000719">
    <property type="entry name" value="Prot_kinase_dom"/>
</dbReference>
<evidence type="ECO:0000256" key="7">
    <source>
        <dbReference type="PROSITE-ProRule" id="PRU00121"/>
    </source>
</evidence>
<dbReference type="PROSITE" id="PS50070">
    <property type="entry name" value="KRINGLE_2"/>
    <property type="match status" value="1"/>
</dbReference>
<dbReference type="Pfam" id="PF00051">
    <property type="entry name" value="Kringle"/>
    <property type="match status" value="1"/>
</dbReference>
<proteinExistence type="predicted"/>
<dbReference type="CDD" id="cd00108">
    <property type="entry name" value="KR"/>
    <property type="match status" value="1"/>
</dbReference>
<dbReference type="PROSITE" id="PS00021">
    <property type="entry name" value="KRINGLE_1"/>
    <property type="match status" value="1"/>
</dbReference>
<feature type="domain" description="FZ" evidence="10">
    <location>
        <begin position="22"/>
        <end position="116"/>
    </location>
</feature>
<evidence type="ECO:0000256" key="2">
    <source>
        <dbReference type="ARBA" id="ARBA00022553"/>
    </source>
</evidence>
<dbReference type="InterPro" id="IPR001245">
    <property type="entry name" value="Ser-Thr/Tyr_kinase_cat_dom"/>
</dbReference>
<comment type="caution">
    <text evidence="7">Lacks conserved residue(s) required for the propagation of feature annotation.</text>
</comment>
<protein>
    <submittedName>
        <fullName evidence="12">Tyrosine-protein kinase transmembrane receptor ror2</fullName>
    </submittedName>
</protein>
<dbReference type="Gene3D" id="1.10.2000.10">
    <property type="entry name" value="Frizzled cysteine-rich domain"/>
    <property type="match status" value="1"/>
</dbReference>
<evidence type="ECO:0000256" key="8">
    <source>
        <dbReference type="SAM" id="MobiDB-lite"/>
    </source>
</evidence>
<dbReference type="Gene3D" id="1.10.510.10">
    <property type="entry name" value="Transferase(Phosphotransferase) domain 1"/>
    <property type="match status" value="1"/>
</dbReference>
<dbReference type="PRINTS" id="PR00109">
    <property type="entry name" value="TYRKINASE"/>
</dbReference>
<name>A0ABQ9WD39_SAGOE</name>
<dbReference type="InterPro" id="IPR036790">
    <property type="entry name" value="Frizzled_dom_sf"/>
</dbReference>
<feature type="domain" description="Protein kinase" evidence="9">
    <location>
        <begin position="207"/>
        <end position="480"/>
    </location>
</feature>
<dbReference type="Gene3D" id="2.40.20.10">
    <property type="entry name" value="Plasminogen Kringle 4"/>
    <property type="match status" value="1"/>
</dbReference>
<sequence length="677" mass="75076">MTARGLRGWSTANVSLAGSAAAFTMIGTSTHLSDQCSQFAIPSFCHFVFPLCDARSRAPKPRELCRDECEVLESDLCRQEYTIARSNPLILMRLQLPKCEALPMPESPDAANCMRIGIPAERLGRYHQCYNGSGTDYRGTASTTKSGHQCQPWALQHPHSHRLSSADFPELGGGHAYCRNPGAQMEGPWCFTQNKNAKLKEISLSAVRFMEELGEDRFGKVYKGHLLSPAPGEQTQAVAIKTLKDKADGPLREEFRHEAMLRARLQHPNIVCLLGVVTKEQPLSMIFSYCSHGDLHEFLVMRSPHSDVGSADDDRTVKSALEPPDFVLLVAQIAAGMEYLSSHHVVHKDLATRNVLMYDKLTVKISDLGLFREVYAADYYKLLGNSLLPIRWMAPEAITYGKFSIDSDIWSYGVVLWEVFSYGLQPYCGYSNQDVVEMIRNRQVLPCPDDCPSWVYALMIECWNEFPSRRPRFKDIHSRLRAWGNLSNYNSSAQTSGASNTTQTSSLSTSPVSNVSNARYVGPKQKAPPFPQPQFMPMKGQIRPMVPPPQLYIPVNGYQPVPAYGAYLPNFYPVQIPMQMAPQQVPPQMLPKPSSHHSGSGSSSTGYVTTAPSNTSMADRAALLSEGTKDTQNAPEDGTQIPVQEAEEEKECSVPETELLGDSDTLQVDEAQVQLEA</sequence>
<dbReference type="InterPro" id="IPR018056">
    <property type="entry name" value="Kringle_CS"/>
</dbReference>
<feature type="compositionally biased region" description="Polar residues" evidence="8">
    <location>
        <begin position="605"/>
        <end position="617"/>
    </location>
</feature>
<dbReference type="GO" id="GO:0016301">
    <property type="term" value="F:kinase activity"/>
    <property type="evidence" value="ECO:0007669"/>
    <property type="project" value="UniProtKB-KW"/>
</dbReference>
<dbReference type="Proteomes" id="UP001266305">
    <property type="component" value="Unassembled WGS sequence"/>
</dbReference>
<keyword evidence="3 7" id="KW-0420">Kringle</keyword>
<dbReference type="Gene3D" id="3.30.200.20">
    <property type="entry name" value="Phosphorylase Kinase, domain 1"/>
    <property type="match status" value="1"/>
</dbReference>
<keyword evidence="12" id="KW-0808">Transferase</keyword>
<keyword evidence="12" id="KW-0418">Kinase</keyword>
<dbReference type="PROSITE" id="PS50011">
    <property type="entry name" value="PROTEIN_KINASE_DOM"/>
    <property type="match status" value="1"/>
</dbReference>
<dbReference type="Pfam" id="PF01392">
    <property type="entry name" value="Fz"/>
    <property type="match status" value="1"/>
</dbReference>
<keyword evidence="5" id="KW-0067">ATP-binding</keyword>
<organism evidence="12 13">
    <name type="scientific">Saguinus oedipus</name>
    <name type="common">Cotton-top tamarin</name>
    <name type="synonym">Oedipomidas oedipus</name>
    <dbReference type="NCBI Taxonomy" id="9490"/>
    <lineage>
        <taxon>Eukaryota</taxon>
        <taxon>Metazoa</taxon>
        <taxon>Chordata</taxon>
        <taxon>Craniata</taxon>
        <taxon>Vertebrata</taxon>
        <taxon>Euteleostomi</taxon>
        <taxon>Mammalia</taxon>
        <taxon>Eutheria</taxon>
        <taxon>Euarchontoglires</taxon>
        <taxon>Primates</taxon>
        <taxon>Haplorrhini</taxon>
        <taxon>Platyrrhini</taxon>
        <taxon>Cebidae</taxon>
        <taxon>Callitrichinae</taxon>
        <taxon>Saguinus</taxon>
    </lineage>
</organism>
<evidence type="ECO:0000259" key="11">
    <source>
        <dbReference type="PROSITE" id="PS50070"/>
    </source>
</evidence>
<dbReference type="InterPro" id="IPR011009">
    <property type="entry name" value="Kinase-like_dom_sf"/>
</dbReference>
<feature type="region of interest" description="Disordered" evidence="8">
    <location>
        <begin position="491"/>
        <end position="531"/>
    </location>
</feature>
<dbReference type="PANTHER" id="PTHR24416:SF132">
    <property type="entry name" value="TYROSINE-PROTEIN KINASE TRANSMEMBRANE RECEPTOR ROR2"/>
    <property type="match status" value="1"/>
</dbReference>
<dbReference type="SUPFAM" id="SSF57440">
    <property type="entry name" value="Kringle-like"/>
    <property type="match status" value="1"/>
</dbReference>
<feature type="region of interest" description="Disordered" evidence="8">
    <location>
        <begin position="584"/>
        <end position="677"/>
    </location>
</feature>
<keyword evidence="12" id="KW-0675">Receptor</keyword>
<keyword evidence="6" id="KW-1015">Disulfide bond</keyword>